<organism evidence="4 5">
    <name type="scientific">Oesophagostomum dentatum</name>
    <name type="common">Nodular worm</name>
    <dbReference type="NCBI Taxonomy" id="61180"/>
    <lineage>
        <taxon>Eukaryota</taxon>
        <taxon>Metazoa</taxon>
        <taxon>Ecdysozoa</taxon>
        <taxon>Nematoda</taxon>
        <taxon>Chromadorea</taxon>
        <taxon>Rhabditida</taxon>
        <taxon>Rhabditina</taxon>
        <taxon>Rhabditomorpha</taxon>
        <taxon>Strongyloidea</taxon>
        <taxon>Strongylidae</taxon>
        <taxon>Oesophagostomum</taxon>
    </lineage>
</organism>
<evidence type="ECO:0000313" key="5">
    <source>
        <dbReference type="Proteomes" id="UP000053660"/>
    </source>
</evidence>
<dbReference type="PANTHER" id="PTHR11364:SF7">
    <property type="entry name" value="THIOSULFATE SULFURTRANSFERASE MPST-1-RELATED"/>
    <property type="match status" value="1"/>
</dbReference>
<dbReference type="Proteomes" id="UP000053660">
    <property type="component" value="Unassembled WGS sequence"/>
</dbReference>
<dbReference type="InterPro" id="IPR001763">
    <property type="entry name" value="Rhodanese-like_dom"/>
</dbReference>
<proteinExistence type="predicted"/>
<dbReference type="PROSITE" id="PS50206">
    <property type="entry name" value="RHODANESE_3"/>
    <property type="match status" value="1"/>
</dbReference>
<dbReference type="InterPro" id="IPR036873">
    <property type="entry name" value="Rhodanese-like_dom_sf"/>
</dbReference>
<evidence type="ECO:0000313" key="4">
    <source>
        <dbReference type="EMBL" id="KHJ87959.1"/>
    </source>
</evidence>
<reference evidence="4 5" key="1">
    <citation type="submission" date="2014-03" db="EMBL/GenBank/DDBJ databases">
        <title>Draft genome of the hookworm Oesophagostomum dentatum.</title>
        <authorList>
            <person name="Mitreva M."/>
        </authorList>
    </citation>
    <scope>NUCLEOTIDE SEQUENCE [LARGE SCALE GENOMIC DNA]</scope>
    <source>
        <strain evidence="4 5">OD-Hann</strain>
    </source>
</reference>
<sequence>MPIDIPAKGATGNHLKGAKNVPLSAVFGADGVATKEDIEKALKTARYDPSHPTITACNGGVQASLLALALKHAGKQSRVYNGSMFEIAARAPEMISEKK</sequence>
<dbReference type="InterPro" id="IPR045078">
    <property type="entry name" value="TST/MPST-like"/>
</dbReference>
<dbReference type="Pfam" id="PF00581">
    <property type="entry name" value="Rhodanese"/>
    <property type="match status" value="1"/>
</dbReference>
<keyword evidence="5" id="KW-1185">Reference proteome</keyword>
<keyword evidence="1" id="KW-0808">Transferase</keyword>
<protein>
    <recommendedName>
        <fullName evidence="3">Rhodanese domain-containing protein</fullName>
    </recommendedName>
</protein>
<dbReference type="SUPFAM" id="SSF52821">
    <property type="entry name" value="Rhodanese/Cell cycle control phosphatase"/>
    <property type="match status" value="1"/>
</dbReference>
<evidence type="ECO:0000256" key="1">
    <source>
        <dbReference type="ARBA" id="ARBA00022679"/>
    </source>
</evidence>
<dbReference type="PANTHER" id="PTHR11364">
    <property type="entry name" value="THIOSULFATE SULFERTANSFERASE"/>
    <property type="match status" value="1"/>
</dbReference>
<name>A0A0B1SSM4_OESDE</name>
<feature type="domain" description="Rhodanese" evidence="3">
    <location>
        <begin position="14"/>
        <end position="96"/>
    </location>
</feature>
<dbReference type="AlphaFoldDB" id="A0A0B1SSM4"/>
<evidence type="ECO:0000259" key="3">
    <source>
        <dbReference type="PROSITE" id="PS50206"/>
    </source>
</evidence>
<keyword evidence="2" id="KW-0677">Repeat</keyword>
<dbReference type="OrthoDB" id="5847684at2759"/>
<accession>A0A0B1SSM4</accession>
<dbReference type="GO" id="GO:0005739">
    <property type="term" value="C:mitochondrion"/>
    <property type="evidence" value="ECO:0007669"/>
    <property type="project" value="TreeGrafter"/>
</dbReference>
<dbReference type="Gene3D" id="3.40.250.10">
    <property type="entry name" value="Rhodanese-like domain"/>
    <property type="match status" value="1"/>
</dbReference>
<evidence type="ECO:0000256" key="2">
    <source>
        <dbReference type="ARBA" id="ARBA00022737"/>
    </source>
</evidence>
<gene>
    <name evidence="4" type="ORF">OESDEN_12253</name>
</gene>
<dbReference type="EMBL" id="KN556707">
    <property type="protein sequence ID" value="KHJ87959.1"/>
    <property type="molecule type" value="Genomic_DNA"/>
</dbReference>
<dbReference type="GO" id="GO:0004792">
    <property type="term" value="F:thiosulfate-cyanide sulfurtransferase activity"/>
    <property type="evidence" value="ECO:0007669"/>
    <property type="project" value="TreeGrafter"/>
</dbReference>